<accession>A0A5B8RKC5</accession>
<dbReference type="InterPro" id="IPR009061">
    <property type="entry name" value="DNA-bd_dom_put_sf"/>
</dbReference>
<feature type="domain" description="Helix-turn-helix" evidence="1">
    <location>
        <begin position="17"/>
        <end position="66"/>
    </location>
</feature>
<reference evidence="2" key="1">
    <citation type="submission" date="2019-06" db="EMBL/GenBank/DDBJ databases">
        <authorList>
            <person name="Murdoch R.W."/>
            <person name="Fathepure B."/>
        </authorList>
    </citation>
    <scope>NUCLEOTIDE SEQUENCE</scope>
</reference>
<dbReference type="EMBL" id="MN079234">
    <property type="protein sequence ID" value="QEA07357.1"/>
    <property type="molecule type" value="Genomic_DNA"/>
</dbReference>
<evidence type="ECO:0000313" key="2">
    <source>
        <dbReference type="EMBL" id="QEA07357.1"/>
    </source>
</evidence>
<dbReference type="SUPFAM" id="SSF46955">
    <property type="entry name" value="Putative DNA-binding domain"/>
    <property type="match status" value="1"/>
</dbReference>
<name>A0A5B8RKC5_9ZZZZ</name>
<dbReference type="GO" id="GO:0003677">
    <property type="term" value="F:DNA binding"/>
    <property type="evidence" value="ECO:0007669"/>
    <property type="project" value="InterPro"/>
</dbReference>
<dbReference type="InterPro" id="IPR010093">
    <property type="entry name" value="SinI_DNA-bd"/>
</dbReference>
<dbReference type="NCBIfam" id="TIGR01764">
    <property type="entry name" value="excise"/>
    <property type="match status" value="1"/>
</dbReference>
<dbReference type="InterPro" id="IPR041657">
    <property type="entry name" value="HTH_17"/>
</dbReference>
<sequence>MSHYDTPGRGSTAPAIMTPREAADYLRVGQRSLERWRHERRGPRWTRIGHQVRYRRADLDAYAAAHTVAPVAEGGQEGR</sequence>
<dbReference type="Pfam" id="PF12728">
    <property type="entry name" value="HTH_17"/>
    <property type="match status" value="1"/>
</dbReference>
<dbReference type="AlphaFoldDB" id="A0A5B8RKC5"/>
<proteinExistence type="predicted"/>
<organism evidence="2">
    <name type="scientific">uncultured organism</name>
    <dbReference type="NCBI Taxonomy" id="155900"/>
    <lineage>
        <taxon>unclassified sequences</taxon>
        <taxon>environmental samples</taxon>
    </lineage>
</organism>
<protein>
    <recommendedName>
        <fullName evidence="1">Helix-turn-helix domain-containing protein</fullName>
    </recommendedName>
</protein>
<gene>
    <name evidence="2" type="ORF">KBTEX_03707</name>
</gene>
<evidence type="ECO:0000259" key="1">
    <source>
        <dbReference type="Pfam" id="PF12728"/>
    </source>
</evidence>